<feature type="region of interest" description="Disordered" evidence="3">
    <location>
        <begin position="429"/>
        <end position="453"/>
    </location>
</feature>
<dbReference type="EMBL" id="JASJEX010000005">
    <property type="protein sequence ID" value="MDJ1130334.1"/>
    <property type="molecule type" value="Genomic_DNA"/>
</dbReference>
<evidence type="ECO:0000313" key="5">
    <source>
        <dbReference type="Proteomes" id="UP001431693"/>
    </source>
</evidence>
<keyword evidence="5" id="KW-1185">Reference proteome</keyword>
<dbReference type="NCBIfam" id="NF003809">
    <property type="entry name" value="PRK05398.1"/>
    <property type="match status" value="1"/>
</dbReference>
<evidence type="ECO:0000256" key="1">
    <source>
        <dbReference type="ARBA" id="ARBA00018252"/>
    </source>
</evidence>
<dbReference type="InterPro" id="IPR017659">
    <property type="entry name" value="Formyl_CoA_transfer"/>
</dbReference>
<dbReference type="GO" id="GO:0033608">
    <property type="term" value="F:formyl-CoA transferase activity"/>
    <property type="evidence" value="ECO:0007669"/>
    <property type="project" value="UniProtKB-EC"/>
</dbReference>
<evidence type="ECO:0000313" key="4">
    <source>
        <dbReference type="EMBL" id="MDJ1130334.1"/>
    </source>
</evidence>
<dbReference type="PANTHER" id="PTHR48207">
    <property type="entry name" value="SUCCINATE--HYDROXYMETHYLGLUTARATE COA-TRANSFERASE"/>
    <property type="match status" value="1"/>
</dbReference>
<reference evidence="4" key="1">
    <citation type="submission" date="2023-05" db="EMBL/GenBank/DDBJ databases">
        <title>[olsenella] sp. nov., isolated from a pig farm feces dump.</title>
        <authorList>
            <person name="Chang Y.-H."/>
        </authorList>
    </citation>
    <scope>NUCLEOTIDE SEQUENCE</scope>
    <source>
        <strain evidence="4">YH-ols2217</strain>
    </source>
</reference>
<dbReference type="PANTHER" id="PTHR48207:SF3">
    <property type="entry name" value="SUCCINATE--HYDROXYMETHYLGLUTARATE COA-TRANSFERASE"/>
    <property type="match status" value="1"/>
</dbReference>
<proteinExistence type="predicted"/>
<dbReference type="Proteomes" id="UP001431693">
    <property type="component" value="Unassembled WGS sequence"/>
</dbReference>
<gene>
    <name evidence="4" type="primary">frc</name>
    <name evidence="4" type="ORF">QJ043_09625</name>
</gene>
<comment type="caution">
    <text evidence="4">The sequence shown here is derived from an EMBL/GenBank/DDBJ whole genome shotgun (WGS) entry which is preliminary data.</text>
</comment>
<dbReference type="Gene3D" id="3.40.50.10540">
    <property type="entry name" value="Crotonobetainyl-coa:carnitine coa-transferase, domain 1"/>
    <property type="match status" value="1"/>
</dbReference>
<sequence length="453" mass="50230">MAEQTNTAPLAGIKVIDWTQVQSGPSCTQLLAWLGAEVIKIEKIDYGDPTRNELLDIADSWSLYFLQLNANKKSLTLNMKTEQGKQILTDLLKDADVFVENIGPGDVEKLGFGWDVVHKINPRCIMASLKGFNQGSRFAHVKAFEPVAQSAGGAASTTGWNEGEFNVPTQSAAALGDSNTGMHLAIGILAALVQREHTGEGCYVYQSMQSAVLNLCRIKLRDQIMLDNLGALPHYEVYPDFNWGKAIPRAENTEGGQVIGWCYKAKGWETDPNAYVYIVAQNPQKDFVKLCEAIGNPDLANDPRFDCWQHRQLHKKELYPYIEAYTKQYDKYTLTEELGKAGVPVGPVLDWYELEHDEQLEQEGTMPVIDQGGARGDFKTIGLPFSLSNFTPTYKRAPDLGENNKEILTGLGYSEEQIEQLLADNVISPVKTPSNPRTQVLLPSDLKKSDATK</sequence>
<dbReference type="Pfam" id="PF02515">
    <property type="entry name" value="CoA_transf_3"/>
    <property type="match status" value="1"/>
</dbReference>
<accession>A0ABT6ZMQ4</accession>
<dbReference type="InterPro" id="IPR050483">
    <property type="entry name" value="CoA-transferase_III_domain"/>
</dbReference>
<name>A0ABT6ZMQ4_9ACTN</name>
<dbReference type="NCBIfam" id="TIGR03253">
    <property type="entry name" value="oxalate_frc"/>
    <property type="match status" value="1"/>
</dbReference>
<dbReference type="RefSeq" id="WP_283713430.1">
    <property type="nucleotide sequence ID" value="NZ_JASJEW010000004.1"/>
</dbReference>
<evidence type="ECO:0000256" key="2">
    <source>
        <dbReference type="ARBA" id="ARBA00022679"/>
    </source>
</evidence>
<dbReference type="InterPro" id="IPR003673">
    <property type="entry name" value="CoA-Trfase_fam_III"/>
</dbReference>
<dbReference type="Gene3D" id="3.30.1540.10">
    <property type="entry name" value="formyl-coa transferase, domain 3"/>
    <property type="match status" value="1"/>
</dbReference>
<protein>
    <recommendedName>
        <fullName evidence="1">Formyl-CoA:oxalate CoA-transferase</fullName>
    </recommendedName>
</protein>
<dbReference type="SUPFAM" id="SSF89796">
    <property type="entry name" value="CoA-transferase family III (CaiB/BaiF)"/>
    <property type="match status" value="1"/>
</dbReference>
<keyword evidence="2 4" id="KW-0808">Transferase</keyword>
<dbReference type="InterPro" id="IPR044855">
    <property type="entry name" value="CoA-Trfase_III_dom3_sf"/>
</dbReference>
<organism evidence="4 5">
    <name type="scientific">Kribbibacterium absianum</name>
    <dbReference type="NCBI Taxonomy" id="3044210"/>
    <lineage>
        <taxon>Bacteria</taxon>
        <taxon>Bacillati</taxon>
        <taxon>Actinomycetota</taxon>
        <taxon>Coriobacteriia</taxon>
        <taxon>Coriobacteriales</taxon>
        <taxon>Kribbibacteriaceae</taxon>
        <taxon>Kribbibacterium</taxon>
    </lineage>
</organism>
<evidence type="ECO:0000256" key="3">
    <source>
        <dbReference type="SAM" id="MobiDB-lite"/>
    </source>
</evidence>
<dbReference type="InterPro" id="IPR023606">
    <property type="entry name" value="CoA-Trfase_III_dom_1_sf"/>
</dbReference>